<feature type="transmembrane region" description="Helical" evidence="2">
    <location>
        <begin position="263"/>
        <end position="280"/>
    </location>
</feature>
<dbReference type="OrthoDB" id="3444687at2"/>
<protein>
    <submittedName>
        <fullName evidence="3">Uncharacterized protein</fullName>
    </submittedName>
</protein>
<reference evidence="3 4" key="1">
    <citation type="submission" date="2016-01" db="EMBL/GenBank/DDBJ databases">
        <title>Whole genome sequence and analysis of Micromonospora rosaria DSM 803, which can produce antibacterial substance rosamicin.</title>
        <authorList>
            <person name="Yang H."/>
            <person name="He X."/>
            <person name="Zhu D."/>
        </authorList>
    </citation>
    <scope>NUCLEOTIDE SEQUENCE [LARGE SCALE GENOMIC DNA]</scope>
    <source>
        <strain evidence="3 4">DSM 803</strain>
    </source>
</reference>
<feature type="transmembrane region" description="Helical" evidence="2">
    <location>
        <begin position="433"/>
        <end position="465"/>
    </location>
</feature>
<feature type="transmembrane region" description="Helical" evidence="2">
    <location>
        <begin position="199"/>
        <end position="218"/>
    </location>
</feature>
<feature type="transmembrane region" description="Helical" evidence="2">
    <location>
        <begin position="471"/>
        <end position="496"/>
    </location>
</feature>
<keyword evidence="2" id="KW-1133">Transmembrane helix</keyword>
<dbReference type="RefSeq" id="WP_067366346.1">
    <property type="nucleotide sequence ID" value="NZ_JBIUBN010000004.1"/>
</dbReference>
<feature type="transmembrane region" description="Helical" evidence="2">
    <location>
        <begin position="148"/>
        <end position="165"/>
    </location>
</feature>
<gene>
    <name evidence="3" type="ORF">AWW66_15760</name>
</gene>
<dbReference type="InterPro" id="IPR045723">
    <property type="entry name" value="DUF6077"/>
</dbReference>
<accession>A0A136PRR2</accession>
<dbReference type="AlphaFoldDB" id="A0A136PRR2"/>
<keyword evidence="4" id="KW-1185">Reference proteome</keyword>
<keyword evidence="2" id="KW-0812">Transmembrane</keyword>
<feature type="transmembrane region" description="Helical" evidence="2">
    <location>
        <begin position="344"/>
        <end position="362"/>
    </location>
</feature>
<feature type="region of interest" description="Disordered" evidence="1">
    <location>
        <begin position="1"/>
        <end position="95"/>
    </location>
</feature>
<comment type="caution">
    <text evidence="3">The sequence shown here is derived from an EMBL/GenBank/DDBJ whole genome shotgun (WGS) entry which is preliminary data.</text>
</comment>
<keyword evidence="2" id="KW-0472">Membrane</keyword>
<dbReference type="EMBL" id="LRQV01000052">
    <property type="protein sequence ID" value="KXK61014.1"/>
    <property type="molecule type" value="Genomic_DNA"/>
</dbReference>
<name>A0A136PRR2_9ACTN</name>
<feature type="transmembrane region" description="Helical" evidence="2">
    <location>
        <begin position="620"/>
        <end position="638"/>
    </location>
</feature>
<feature type="transmembrane region" description="Helical" evidence="2">
    <location>
        <begin position="374"/>
        <end position="397"/>
    </location>
</feature>
<dbReference type="Pfam" id="PF19554">
    <property type="entry name" value="DUF6077"/>
    <property type="match status" value="1"/>
</dbReference>
<organism evidence="3 4">
    <name type="scientific">Micromonospora rosaria</name>
    <dbReference type="NCBI Taxonomy" id="47874"/>
    <lineage>
        <taxon>Bacteria</taxon>
        <taxon>Bacillati</taxon>
        <taxon>Actinomycetota</taxon>
        <taxon>Actinomycetes</taxon>
        <taxon>Micromonosporales</taxon>
        <taxon>Micromonosporaceae</taxon>
        <taxon>Micromonospora</taxon>
    </lineage>
</organism>
<proteinExistence type="predicted"/>
<evidence type="ECO:0000256" key="2">
    <source>
        <dbReference type="SAM" id="Phobius"/>
    </source>
</evidence>
<feature type="transmembrane region" description="Helical" evidence="2">
    <location>
        <begin position="224"/>
        <end position="242"/>
    </location>
</feature>
<evidence type="ECO:0000313" key="3">
    <source>
        <dbReference type="EMBL" id="KXK61014.1"/>
    </source>
</evidence>
<feature type="compositionally biased region" description="Low complexity" evidence="1">
    <location>
        <begin position="14"/>
        <end position="24"/>
    </location>
</feature>
<feature type="transmembrane region" description="Helical" evidence="2">
    <location>
        <begin position="547"/>
        <end position="568"/>
    </location>
</feature>
<feature type="compositionally biased region" description="Low complexity" evidence="1">
    <location>
        <begin position="66"/>
        <end position="81"/>
    </location>
</feature>
<feature type="transmembrane region" description="Helical" evidence="2">
    <location>
        <begin position="580"/>
        <end position="600"/>
    </location>
</feature>
<sequence>MTAVELTVSERPGPEQAGPEQAGPAGAGPAGAGRPAAPRTSAEATTTESTLVEPAPATAPVPPAGPAAVPAPTAPGADDAPTLAEPGVDDDTVPAAVAPRRPGVLERVRRFVAAVPRRITDAAVLAFALYTVLYHLAFPFGWAPSLTFRIWLTGCALLALLRLVVAGLRERTARRPAATVPQDGTTVELTPPARRGPRWWWVLPAFGVGVAAAVTAGIGGTMPWWWPASLGLVASVAVALLARRSWLVAGPDGEPAPTVWQTGYVLLVSAGVAVSSLYMARNTPDDVFYLGKSVWVAERDSVPVRDFLFTEEVLPGLSTQPPISSIEVFAGALGRFLGLHAADATWFVLLPVLAVLAVLALWRLVHRWAPRRPMLAFTVAVGYLYLVAGSDAALGTFHLPRLYEGKGMFVSAAVPLMWVYLTDWLESRSRWKLFLIFALGVASAGLTSTAAIILPILVGAAAFAMLLVGRWLPAVLAFAAAVAYPLGSVVVSRLALGPVTEVGGETQFFDAEGTYRRTLLVGSLGVIGGLALWVAPLLMRHRTPRLLAAGAAVTMSVLFVPGVLEFLADLTGIAAVLWRVPWILALPGLIGILCTVRLPWPARLPLLGPLPWTGRTLKALTSALVAAVLLATFSLYGTPMWHRDSFVETHPHPVWKVPQDRLGRVEWIQSLTPARPPGLLLAPSTLMRLAPILSSELRVVLPRDGYLIEYDWNSEFAQDRLRLAAFADGEGVPPDDELAATLDRLDVTTVCLYFGNRAARRALERLDFEVFGEREDPAGSVRCLRKLDAGAPPPTD</sequence>
<evidence type="ECO:0000256" key="1">
    <source>
        <dbReference type="SAM" id="MobiDB-lite"/>
    </source>
</evidence>
<evidence type="ECO:0000313" key="4">
    <source>
        <dbReference type="Proteomes" id="UP000070620"/>
    </source>
</evidence>
<feature type="compositionally biased region" description="Low complexity" evidence="1">
    <location>
        <begin position="32"/>
        <end position="56"/>
    </location>
</feature>
<dbReference type="Proteomes" id="UP000070620">
    <property type="component" value="Unassembled WGS sequence"/>
</dbReference>
<feature type="transmembrane region" description="Helical" evidence="2">
    <location>
        <begin position="517"/>
        <end position="535"/>
    </location>
</feature>
<feature type="transmembrane region" description="Helical" evidence="2">
    <location>
        <begin position="119"/>
        <end position="142"/>
    </location>
</feature>